<dbReference type="Proteomes" id="UP000054018">
    <property type="component" value="Unassembled WGS sequence"/>
</dbReference>
<gene>
    <name evidence="1" type="ORF">PISMIDRAFT_235612</name>
</gene>
<accession>A0A0C9XX88</accession>
<dbReference type="HOGENOM" id="CLU_1982434_0_0_1"/>
<reference evidence="2" key="2">
    <citation type="submission" date="2015-01" db="EMBL/GenBank/DDBJ databases">
        <title>Evolutionary Origins and Diversification of the Mycorrhizal Mutualists.</title>
        <authorList>
            <consortium name="DOE Joint Genome Institute"/>
            <consortium name="Mycorrhizal Genomics Consortium"/>
            <person name="Kohler A."/>
            <person name="Kuo A."/>
            <person name="Nagy L.G."/>
            <person name="Floudas D."/>
            <person name="Copeland A."/>
            <person name="Barry K.W."/>
            <person name="Cichocki N."/>
            <person name="Veneault-Fourrey C."/>
            <person name="LaButti K."/>
            <person name="Lindquist E.A."/>
            <person name="Lipzen A."/>
            <person name="Lundell T."/>
            <person name="Morin E."/>
            <person name="Murat C."/>
            <person name="Riley R."/>
            <person name="Ohm R."/>
            <person name="Sun H."/>
            <person name="Tunlid A."/>
            <person name="Henrissat B."/>
            <person name="Grigoriev I.V."/>
            <person name="Hibbett D.S."/>
            <person name="Martin F."/>
        </authorList>
    </citation>
    <scope>NUCLEOTIDE SEQUENCE [LARGE SCALE GENOMIC DNA]</scope>
    <source>
        <strain evidence="2">441</strain>
    </source>
</reference>
<protein>
    <submittedName>
        <fullName evidence="1">Uncharacterized protein</fullName>
    </submittedName>
</protein>
<sequence length="126" mass="14119">MPACPPTCEESGAMGGYEMGSNVRRRCRYRVHCHRRWESDKREVVAVDKWWTAGFTVDECPQFLLALHVTRPGPCPPSSSTRRDLQADLLCCPSADCVVNYRVAQPTVRGGSYSVRSIHNPVLPLD</sequence>
<organism evidence="1 2">
    <name type="scientific">Pisolithus microcarpus 441</name>
    <dbReference type="NCBI Taxonomy" id="765257"/>
    <lineage>
        <taxon>Eukaryota</taxon>
        <taxon>Fungi</taxon>
        <taxon>Dikarya</taxon>
        <taxon>Basidiomycota</taxon>
        <taxon>Agaricomycotina</taxon>
        <taxon>Agaricomycetes</taxon>
        <taxon>Agaricomycetidae</taxon>
        <taxon>Boletales</taxon>
        <taxon>Sclerodermatineae</taxon>
        <taxon>Pisolithaceae</taxon>
        <taxon>Pisolithus</taxon>
    </lineage>
</organism>
<evidence type="ECO:0000313" key="1">
    <source>
        <dbReference type="EMBL" id="KIK17095.1"/>
    </source>
</evidence>
<dbReference type="AlphaFoldDB" id="A0A0C9XX88"/>
<keyword evidence="2" id="KW-1185">Reference proteome</keyword>
<dbReference type="EMBL" id="KN833838">
    <property type="protein sequence ID" value="KIK17095.1"/>
    <property type="molecule type" value="Genomic_DNA"/>
</dbReference>
<evidence type="ECO:0000313" key="2">
    <source>
        <dbReference type="Proteomes" id="UP000054018"/>
    </source>
</evidence>
<reference evidence="1 2" key="1">
    <citation type="submission" date="2014-04" db="EMBL/GenBank/DDBJ databases">
        <authorList>
            <consortium name="DOE Joint Genome Institute"/>
            <person name="Kuo A."/>
            <person name="Kohler A."/>
            <person name="Costa M.D."/>
            <person name="Nagy L.G."/>
            <person name="Floudas D."/>
            <person name="Copeland A."/>
            <person name="Barry K.W."/>
            <person name="Cichocki N."/>
            <person name="Veneault-Fourrey C."/>
            <person name="LaButti K."/>
            <person name="Lindquist E.A."/>
            <person name="Lipzen A."/>
            <person name="Lundell T."/>
            <person name="Morin E."/>
            <person name="Murat C."/>
            <person name="Sun H."/>
            <person name="Tunlid A."/>
            <person name="Henrissat B."/>
            <person name="Grigoriev I.V."/>
            <person name="Hibbett D.S."/>
            <person name="Martin F."/>
            <person name="Nordberg H.P."/>
            <person name="Cantor M.N."/>
            <person name="Hua S.X."/>
        </authorList>
    </citation>
    <scope>NUCLEOTIDE SEQUENCE [LARGE SCALE GENOMIC DNA]</scope>
    <source>
        <strain evidence="1 2">441</strain>
    </source>
</reference>
<name>A0A0C9XX88_9AGAM</name>
<proteinExistence type="predicted"/>